<keyword evidence="2" id="KW-1185">Reference proteome</keyword>
<dbReference type="AlphaFoldDB" id="A0A328DHT5"/>
<protein>
    <submittedName>
        <fullName evidence="1">Uncharacterized protein</fullName>
    </submittedName>
</protein>
<organism evidence="1 2">
    <name type="scientific">Cuscuta australis</name>
    <dbReference type="NCBI Taxonomy" id="267555"/>
    <lineage>
        <taxon>Eukaryota</taxon>
        <taxon>Viridiplantae</taxon>
        <taxon>Streptophyta</taxon>
        <taxon>Embryophyta</taxon>
        <taxon>Tracheophyta</taxon>
        <taxon>Spermatophyta</taxon>
        <taxon>Magnoliopsida</taxon>
        <taxon>eudicotyledons</taxon>
        <taxon>Gunneridae</taxon>
        <taxon>Pentapetalae</taxon>
        <taxon>asterids</taxon>
        <taxon>lamiids</taxon>
        <taxon>Solanales</taxon>
        <taxon>Convolvulaceae</taxon>
        <taxon>Cuscuteae</taxon>
        <taxon>Cuscuta</taxon>
        <taxon>Cuscuta subgen. Grammica</taxon>
        <taxon>Cuscuta sect. Cleistogrammica</taxon>
    </lineage>
</organism>
<reference evidence="1 2" key="1">
    <citation type="submission" date="2018-06" db="EMBL/GenBank/DDBJ databases">
        <title>The Genome of Cuscuta australis (Dodder) Provides Insight into the Evolution of Plant Parasitism.</title>
        <authorList>
            <person name="Liu H."/>
        </authorList>
    </citation>
    <scope>NUCLEOTIDE SEQUENCE [LARGE SCALE GENOMIC DNA]</scope>
    <source>
        <strain evidence="2">cv. Yunnan</strain>
        <tissue evidence="1">Vines</tissue>
    </source>
</reference>
<sequence length="98" mass="10459">MESRSNIVLQCRTIRLDKTTFGLHFSELFSIVASLPLPWQPAAAALPIVLHRCPECLAGGPKGPKGGVGGLPWGFLVVVEMVEGVSSMVSYAGFYRAA</sequence>
<comment type="caution">
    <text evidence="1">The sequence shown here is derived from an EMBL/GenBank/DDBJ whole genome shotgun (WGS) entry which is preliminary data.</text>
</comment>
<proteinExistence type="predicted"/>
<name>A0A328DHT5_9ASTE</name>
<dbReference type="EMBL" id="NQVE01000134">
    <property type="protein sequence ID" value="RAL45355.1"/>
    <property type="molecule type" value="Genomic_DNA"/>
</dbReference>
<gene>
    <name evidence="1" type="ORF">DM860_013751</name>
</gene>
<evidence type="ECO:0000313" key="2">
    <source>
        <dbReference type="Proteomes" id="UP000249390"/>
    </source>
</evidence>
<accession>A0A328DHT5</accession>
<dbReference type="Proteomes" id="UP000249390">
    <property type="component" value="Unassembled WGS sequence"/>
</dbReference>
<evidence type="ECO:0000313" key="1">
    <source>
        <dbReference type="EMBL" id="RAL45355.1"/>
    </source>
</evidence>